<dbReference type="HOGENOM" id="CLU_448398_0_0_1"/>
<keyword evidence="1" id="KW-0175">Coiled coil</keyword>
<feature type="compositionally biased region" description="Basic and acidic residues" evidence="2">
    <location>
        <begin position="164"/>
        <end position="178"/>
    </location>
</feature>
<feature type="compositionally biased region" description="Polar residues" evidence="2">
    <location>
        <begin position="205"/>
        <end position="215"/>
    </location>
</feature>
<dbReference type="OrthoDB" id="5236024at2759"/>
<dbReference type="RefSeq" id="XP_040680078.1">
    <property type="nucleotide sequence ID" value="XM_040821509.1"/>
</dbReference>
<feature type="region of interest" description="Disordered" evidence="2">
    <location>
        <begin position="1"/>
        <end position="96"/>
    </location>
</feature>
<comment type="caution">
    <text evidence="3">The sequence shown here is derived from an EMBL/GenBank/DDBJ whole genome shotgun (WGS) entry which is preliminary data.</text>
</comment>
<feature type="compositionally biased region" description="Polar residues" evidence="2">
    <location>
        <begin position="144"/>
        <end position="153"/>
    </location>
</feature>
<accession>A0A0B2WZZ9</accession>
<feature type="compositionally biased region" description="Basic residues" evidence="2">
    <location>
        <begin position="357"/>
        <end position="369"/>
    </location>
</feature>
<dbReference type="GeneID" id="63737165"/>
<dbReference type="Proteomes" id="UP000030816">
    <property type="component" value="Unassembled WGS sequence"/>
</dbReference>
<dbReference type="STRING" id="1081103.A0A0B2WZZ9"/>
<organism evidence="3 4">
    <name type="scientific">Metarhizium album (strain ARSEF 1941)</name>
    <dbReference type="NCBI Taxonomy" id="1081103"/>
    <lineage>
        <taxon>Eukaryota</taxon>
        <taxon>Fungi</taxon>
        <taxon>Dikarya</taxon>
        <taxon>Ascomycota</taxon>
        <taxon>Pezizomycotina</taxon>
        <taxon>Sordariomycetes</taxon>
        <taxon>Hypocreomycetidae</taxon>
        <taxon>Hypocreales</taxon>
        <taxon>Clavicipitaceae</taxon>
        <taxon>Metarhizium</taxon>
    </lineage>
</organism>
<dbReference type="AlphaFoldDB" id="A0A0B2WZZ9"/>
<feature type="compositionally biased region" description="Acidic residues" evidence="2">
    <location>
        <begin position="186"/>
        <end position="197"/>
    </location>
</feature>
<gene>
    <name evidence="3" type="ORF">MAM_02710</name>
</gene>
<protein>
    <submittedName>
        <fullName evidence="3">Uncharacterized protein</fullName>
    </submittedName>
</protein>
<keyword evidence="4" id="KW-1185">Reference proteome</keyword>
<name>A0A0B2WZZ9_METAS</name>
<proteinExistence type="predicted"/>
<evidence type="ECO:0000313" key="4">
    <source>
        <dbReference type="Proteomes" id="UP000030816"/>
    </source>
</evidence>
<feature type="compositionally biased region" description="Low complexity" evidence="2">
    <location>
        <begin position="1"/>
        <end position="14"/>
    </location>
</feature>
<feature type="coiled-coil region" evidence="1">
    <location>
        <begin position="498"/>
        <end position="525"/>
    </location>
</feature>
<feature type="region of interest" description="Disordered" evidence="2">
    <location>
        <begin position="351"/>
        <end position="374"/>
    </location>
</feature>
<reference evidence="3 4" key="1">
    <citation type="journal article" date="2014" name="Proc. Natl. Acad. Sci. U.S.A.">
        <title>Trajectory and genomic determinants of fungal-pathogen speciation and host adaptation.</title>
        <authorList>
            <person name="Hu X."/>
            <person name="Xiao G."/>
            <person name="Zheng P."/>
            <person name="Shang Y."/>
            <person name="Su Y."/>
            <person name="Zhang X."/>
            <person name="Liu X."/>
            <person name="Zhan S."/>
            <person name="St Leger R.J."/>
            <person name="Wang C."/>
        </authorList>
    </citation>
    <scope>NUCLEOTIDE SEQUENCE [LARGE SCALE GENOMIC DNA]</scope>
    <source>
        <strain evidence="3 4">ARSEF 1941</strain>
    </source>
</reference>
<feature type="region of interest" description="Disordered" evidence="2">
    <location>
        <begin position="133"/>
        <end position="217"/>
    </location>
</feature>
<evidence type="ECO:0000256" key="2">
    <source>
        <dbReference type="SAM" id="MobiDB-lite"/>
    </source>
</evidence>
<sequence length="615" mass="68667">MPTTRRGAAALAGRDSNHPPRSLGRANASQTTSPRVAGNAASITTPTRGTGKRNRRDAKPDAPVAKRPALGRPSTRTGSRTALEDENEDDVPRDQTFYDEINEKAALRAKAKRRFVTWREYYAAAEEQLLQESQQSERHAVPETSEQGNSSSRYGPVEPSDDGGVAHESHEQVGRQEDAGVGGNGDEAEESEEEDDNSDHGAPEATSSAVASGNASRMEKLEHVAHMDAISTDMAYIEPEPPDTSVSTFNLDCDGLTTMITAMGGRGWMDQRGEWADGLLRIEEESRAASEVIGANDCKKLFHEIIALWRSLKDIPKAPSLNLQARYLREHSRKIQKHLKLVRTLTGQVKSDASKSNLRRGNSKSKRNVHAQGQQRDLLKRIHGMLIPALVLALKEALLLGGYSRLRTKPEVIGCKGGLFMACTLQFALRVVGFIDQLYGVAMAHLPPEKEKESAAATARRRTRMEFANCMQVLKPRILAGMNELKRLAESPPLQVQLAERSRSLREAQEERDRIIRQKKDEQMMLFVASTKRMPEDTPKPRDEYYDRHGWRLWEDEVLLGVIRKTRSPNLVLLTRQVPGRSLGEVTNRVIELREWIKAKYEAAGVLPPKWCYHS</sequence>
<evidence type="ECO:0000256" key="1">
    <source>
        <dbReference type="SAM" id="Coils"/>
    </source>
</evidence>
<dbReference type="EMBL" id="AZHE01000005">
    <property type="protein sequence ID" value="KHN99012.1"/>
    <property type="molecule type" value="Genomic_DNA"/>
</dbReference>
<evidence type="ECO:0000313" key="3">
    <source>
        <dbReference type="EMBL" id="KHN99012.1"/>
    </source>
</evidence>